<reference evidence="6 7" key="1">
    <citation type="submission" date="2020-03" db="EMBL/GenBank/DDBJ databases">
        <title>Isolation and identification of active actinomycetes.</title>
        <authorList>
            <person name="Sun X."/>
        </authorList>
    </citation>
    <scope>NUCLEOTIDE SEQUENCE [LARGE SCALE GENOMIC DNA]</scope>
    <source>
        <strain evidence="6 7">NEAU-D13</strain>
    </source>
</reference>
<dbReference type="EC" id="3.1.1.61" evidence="2"/>
<sequence>MTTGTRSESEVEEFRVRTDLVVVGASAGGVEALRTLVGALPEDLPAAVVVVLHMPAGGSSALPAILSRSGPLPALAVQDGAELRSGHIHVARPDYHVVVQDGVLRLSRGPTENGHRPAVNVLFRSAALAKGPSVIGVVLSGALDDGTSGMAAIKSRGGVTVVQEPGDALYPGMPESVLQHVEVDHTLPVARIGPLLADIAGESAIQVTIAPVPEALRMEVAVSRDDAGAEFGEIPAIGSPTTYTCPDCAGSLLEIPGNGVQYRCLVGHGWTADALMEAYGGTLERAMWTALRTLDQKASLTHRMANVSRDAGRDLVADRYSRQEEEALAAANVLRKHLLRGGVREETGT</sequence>
<dbReference type="SUPFAM" id="SSF52738">
    <property type="entry name" value="Methylesterase CheB, C-terminal domain"/>
    <property type="match status" value="1"/>
</dbReference>
<feature type="domain" description="CheB-type methylesterase" evidence="5">
    <location>
        <begin position="20"/>
        <end position="193"/>
    </location>
</feature>
<evidence type="ECO:0000256" key="3">
    <source>
        <dbReference type="ARBA" id="ARBA00048267"/>
    </source>
</evidence>
<comment type="catalytic activity">
    <reaction evidence="3">
        <text>[protein]-L-glutamate 5-O-methyl ester + H2O = L-glutamyl-[protein] + methanol + H(+)</text>
        <dbReference type="Rhea" id="RHEA:23236"/>
        <dbReference type="Rhea" id="RHEA-COMP:10208"/>
        <dbReference type="Rhea" id="RHEA-COMP:10311"/>
        <dbReference type="ChEBI" id="CHEBI:15377"/>
        <dbReference type="ChEBI" id="CHEBI:15378"/>
        <dbReference type="ChEBI" id="CHEBI:17790"/>
        <dbReference type="ChEBI" id="CHEBI:29973"/>
        <dbReference type="ChEBI" id="CHEBI:82795"/>
        <dbReference type="EC" id="3.1.1.61"/>
    </reaction>
</comment>
<name>A0A7C9RQT8_9PSEU</name>
<feature type="active site" evidence="4">
    <location>
        <position position="26"/>
    </location>
</feature>
<dbReference type="EMBL" id="JAAMPJ010000004">
    <property type="protein sequence ID" value="NGY60710.1"/>
    <property type="molecule type" value="Genomic_DNA"/>
</dbReference>
<evidence type="ECO:0000256" key="1">
    <source>
        <dbReference type="ARBA" id="ARBA00022801"/>
    </source>
</evidence>
<proteinExistence type="predicted"/>
<protein>
    <recommendedName>
        <fullName evidence="2">protein-glutamate methylesterase</fullName>
        <ecNumber evidence="2">3.1.1.61</ecNumber>
    </recommendedName>
</protein>
<evidence type="ECO:0000256" key="4">
    <source>
        <dbReference type="PROSITE-ProRule" id="PRU00050"/>
    </source>
</evidence>
<dbReference type="GO" id="GO:0000156">
    <property type="term" value="F:phosphorelay response regulator activity"/>
    <property type="evidence" value="ECO:0007669"/>
    <property type="project" value="InterPro"/>
</dbReference>
<dbReference type="InterPro" id="IPR011247">
    <property type="entry name" value="Chemotax_prot-Glu_Me-esterase"/>
</dbReference>
<dbReference type="Proteomes" id="UP000481360">
    <property type="component" value="Unassembled WGS sequence"/>
</dbReference>
<evidence type="ECO:0000313" key="7">
    <source>
        <dbReference type="Proteomes" id="UP000481360"/>
    </source>
</evidence>
<accession>A0A7C9RQT8</accession>
<dbReference type="InterPro" id="IPR000673">
    <property type="entry name" value="Sig_transdc_resp-reg_Me-estase"/>
</dbReference>
<dbReference type="GO" id="GO:0006935">
    <property type="term" value="P:chemotaxis"/>
    <property type="evidence" value="ECO:0007669"/>
    <property type="project" value="UniProtKB-UniRule"/>
</dbReference>
<keyword evidence="4" id="KW-0145">Chemotaxis</keyword>
<dbReference type="PIRSF" id="PIRSF036461">
    <property type="entry name" value="Chmtx_methlestr"/>
    <property type="match status" value="1"/>
</dbReference>
<dbReference type="PANTHER" id="PTHR42872:SF6">
    <property type="entry name" value="PROTEIN-GLUTAMATE METHYLESTERASE_PROTEIN-GLUTAMINE GLUTAMINASE"/>
    <property type="match status" value="1"/>
</dbReference>
<dbReference type="CDD" id="cd16433">
    <property type="entry name" value="CheB"/>
    <property type="match status" value="1"/>
</dbReference>
<dbReference type="GO" id="GO:0005737">
    <property type="term" value="C:cytoplasm"/>
    <property type="evidence" value="ECO:0007669"/>
    <property type="project" value="InterPro"/>
</dbReference>
<gene>
    <name evidence="6" type="ORF">G7043_17410</name>
</gene>
<organism evidence="6 7">
    <name type="scientific">Lentzea alba</name>
    <dbReference type="NCBI Taxonomy" id="2714351"/>
    <lineage>
        <taxon>Bacteria</taxon>
        <taxon>Bacillati</taxon>
        <taxon>Actinomycetota</taxon>
        <taxon>Actinomycetes</taxon>
        <taxon>Pseudonocardiales</taxon>
        <taxon>Pseudonocardiaceae</taxon>
        <taxon>Lentzea</taxon>
    </lineage>
</organism>
<evidence type="ECO:0000259" key="5">
    <source>
        <dbReference type="PROSITE" id="PS50122"/>
    </source>
</evidence>
<keyword evidence="7" id="KW-1185">Reference proteome</keyword>
<feature type="active site" evidence="4">
    <location>
        <position position="145"/>
    </location>
</feature>
<dbReference type="Gene3D" id="3.40.50.180">
    <property type="entry name" value="Methylesterase CheB, C-terminal domain"/>
    <property type="match status" value="1"/>
</dbReference>
<evidence type="ECO:0000256" key="2">
    <source>
        <dbReference type="ARBA" id="ARBA00039140"/>
    </source>
</evidence>
<dbReference type="AlphaFoldDB" id="A0A7C9RQT8"/>
<comment type="caution">
    <text evidence="6">The sequence shown here is derived from an EMBL/GenBank/DDBJ whole genome shotgun (WGS) entry which is preliminary data.</text>
</comment>
<feature type="active site" evidence="4">
    <location>
        <position position="53"/>
    </location>
</feature>
<evidence type="ECO:0000313" key="6">
    <source>
        <dbReference type="EMBL" id="NGY60710.1"/>
    </source>
</evidence>
<dbReference type="PROSITE" id="PS50122">
    <property type="entry name" value="CHEB"/>
    <property type="match status" value="1"/>
</dbReference>
<keyword evidence="1 4" id="KW-0378">Hydrolase</keyword>
<dbReference type="Pfam" id="PF01339">
    <property type="entry name" value="CheB_methylest"/>
    <property type="match status" value="1"/>
</dbReference>
<dbReference type="InterPro" id="IPR035909">
    <property type="entry name" value="CheB_C"/>
</dbReference>
<dbReference type="PANTHER" id="PTHR42872">
    <property type="entry name" value="PROTEIN-GLUTAMATE METHYLESTERASE/PROTEIN-GLUTAMINE GLUTAMINASE"/>
    <property type="match status" value="1"/>
</dbReference>
<dbReference type="GO" id="GO:0008984">
    <property type="term" value="F:protein-glutamate methylesterase activity"/>
    <property type="evidence" value="ECO:0007669"/>
    <property type="project" value="UniProtKB-EC"/>
</dbReference>